<name>B8GHL7_METPE</name>
<evidence type="ECO:0000256" key="1">
    <source>
        <dbReference type="PROSITE-ProRule" id="PRU00325"/>
    </source>
</evidence>
<dbReference type="HOGENOM" id="CLU_153623_0_0_2"/>
<organism evidence="3 4">
    <name type="scientific">Methanosphaerula palustris (strain ATCC BAA-1556 / DSM 19958 / E1-9c)</name>
    <dbReference type="NCBI Taxonomy" id="521011"/>
    <lineage>
        <taxon>Archaea</taxon>
        <taxon>Methanobacteriati</taxon>
        <taxon>Methanobacteriota</taxon>
        <taxon>Stenosarchaea group</taxon>
        <taxon>Methanomicrobia</taxon>
        <taxon>Methanomicrobiales</taxon>
        <taxon>Methanoregulaceae</taxon>
        <taxon>Methanosphaerula</taxon>
    </lineage>
</organism>
<dbReference type="EMBL" id="CP001338">
    <property type="protein sequence ID" value="ACL16622.1"/>
    <property type="molecule type" value="Genomic_DNA"/>
</dbReference>
<sequence length="113" mass="13199">MSDLWADIEEAGALTEPLRAAVIEQYKNRGIKALEALDEERVQKYLDFWVVVGTNDRYIVDEDFCTCNDFIYRGGSCCHILAVKIAQLTGIFQEYARWYLDERPFCMNNQQYL</sequence>
<keyword evidence="1" id="KW-0862">Zinc</keyword>
<protein>
    <submittedName>
        <fullName evidence="3">Zinc finger SWIM domain protein</fullName>
    </submittedName>
</protein>
<keyword evidence="1" id="KW-0479">Metal-binding</keyword>
<dbReference type="STRING" id="521011.Mpal_1288"/>
<evidence type="ECO:0000313" key="3">
    <source>
        <dbReference type="EMBL" id="ACL16622.1"/>
    </source>
</evidence>
<keyword evidence="4" id="KW-1185">Reference proteome</keyword>
<accession>B8GHL7</accession>
<dbReference type="AlphaFoldDB" id="B8GHL7"/>
<dbReference type="Proteomes" id="UP000002457">
    <property type="component" value="Chromosome"/>
</dbReference>
<dbReference type="GeneID" id="7271148"/>
<dbReference type="PROSITE" id="PS50966">
    <property type="entry name" value="ZF_SWIM"/>
    <property type="match status" value="1"/>
</dbReference>
<dbReference type="KEGG" id="mpl:Mpal_1288"/>
<dbReference type="RefSeq" id="WP_012617941.1">
    <property type="nucleotide sequence ID" value="NC_011832.1"/>
</dbReference>
<reference evidence="3 4" key="1">
    <citation type="journal article" date="2015" name="Genome Announc.">
        <title>Complete Genome Sequence of Methanosphaerula palustris E1-9CT, a Hydrogenotrophic Methanogen Isolated from a Minerotrophic Fen Peatland.</title>
        <authorList>
            <person name="Cadillo-Quiroz H."/>
            <person name="Browne P."/>
            <person name="Kyrpides N."/>
            <person name="Woyke T."/>
            <person name="Goodwin L."/>
            <person name="Detter C."/>
            <person name="Yavitt J.B."/>
            <person name="Zinder S.H."/>
        </authorList>
    </citation>
    <scope>NUCLEOTIDE SEQUENCE [LARGE SCALE GENOMIC DNA]</scope>
    <source>
        <strain evidence="4">ATCC BAA-1556 / DSM 19958 / E1-9c</strain>
    </source>
</reference>
<dbReference type="eggNOG" id="arCOG01121">
    <property type="taxonomic scope" value="Archaea"/>
</dbReference>
<gene>
    <name evidence="3" type="ordered locus">Mpal_1288</name>
</gene>
<keyword evidence="1" id="KW-0863">Zinc-finger</keyword>
<dbReference type="Pfam" id="PF04434">
    <property type="entry name" value="SWIM"/>
    <property type="match status" value="1"/>
</dbReference>
<feature type="domain" description="SWIM-type" evidence="2">
    <location>
        <begin position="48"/>
        <end position="88"/>
    </location>
</feature>
<dbReference type="OrthoDB" id="31559at2157"/>
<evidence type="ECO:0000259" key="2">
    <source>
        <dbReference type="PROSITE" id="PS50966"/>
    </source>
</evidence>
<dbReference type="GO" id="GO:0008270">
    <property type="term" value="F:zinc ion binding"/>
    <property type="evidence" value="ECO:0007669"/>
    <property type="project" value="UniProtKB-KW"/>
</dbReference>
<proteinExistence type="predicted"/>
<dbReference type="InterPro" id="IPR007527">
    <property type="entry name" value="Znf_SWIM"/>
</dbReference>
<evidence type="ECO:0000313" key="4">
    <source>
        <dbReference type="Proteomes" id="UP000002457"/>
    </source>
</evidence>